<dbReference type="Proteomes" id="UP001165368">
    <property type="component" value="Unassembled WGS sequence"/>
</dbReference>
<proteinExistence type="inferred from homology"/>
<organism evidence="3 4">
    <name type="scientific">Arthrobacter hankyongi</name>
    <dbReference type="NCBI Taxonomy" id="2904801"/>
    <lineage>
        <taxon>Bacteria</taxon>
        <taxon>Bacillati</taxon>
        <taxon>Actinomycetota</taxon>
        <taxon>Actinomycetes</taxon>
        <taxon>Micrococcales</taxon>
        <taxon>Micrococcaceae</taxon>
        <taxon>Arthrobacter</taxon>
    </lineage>
</organism>
<dbReference type="SUPFAM" id="SSF52980">
    <property type="entry name" value="Restriction endonuclease-like"/>
    <property type="match status" value="1"/>
</dbReference>
<dbReference type="InterPro" id="IPR003509">
    <property type="entry name" value="UPF0102_YraN-like"/>
</dbReference>
<dbReference type="HAMAP" id="MF_00048">
    <property type="entry name" value="UPF0102"/>
    <property type="match status" value="1"/>
</dbReference>
<protein>
    <recommendedName>
        <fullName evidence="2">UPF0102 protein LVY72_10325</fullName>
    </recommendedName>
</protein>
<comment type="similarity">
    <text evidence="1 2">Belongs to the UPF0102 family.</text>
</comment>
<name>A0ABS9L745_9MICC</name>
<evidence type="ECO:0000313" key="3">
    <source>
        <dbReference type="EMBL" id="MCG2622312.1"/>
    </source>
</evidence>
<dbReference type="EMBL" id="JAKLTQ010000006">
    <property type="protein sequence ID" value="MCG2622312.1"/>
    <property type="molecule type" value="Genomic_DNA"/>
</dbReference>
<gene>
    <name evidence="3" type="ORF">LVY72_10325</name>
</gene>
<dbReference type="Gene3D" id="3.40.1350.10">
    <property type="match status" value="1"/>
</dbReference>
<evidence type="ECO:0000256" key="1">
    <source>
        <dbReference type="ARBA" id="ARBA00006738"/>
    </source>
</evidence>
<dbReference type="InterPro" id="IPR011335">
    <property type="entry name" value="Restrct_endonuc-II-like"/>
</dbReference>
<evidence type="ECO:0000256" key="2">
    <source>
        <dbReference type="HAMAP-Rule" id="MF_00048"/>
    </source>
</evidence>
<dbReference type="Pfam" id="PF02021">
    <property type="entry name" value="UPF0102"/>
    <property type="match status" value="1"/>
</dbReference>
<evidence type="ECO:0000313" key="4">
    <source>
        <dbReference type="Proteomes" id="UP001165368"/>
    </source>
</evidence>
<keyword evidence="4" id="KW-1185">Reference proteome</keyword>
<dbReference type="NCBIfam" id="NF009154">
    <property type="entry name" value="PRK12497.3-3"/>
    <property type="match status" value="1"/>
</dbReference>
<comment type="caution">
    <text evidence="3">The sequence shown here is derived from an EMBL/GenBank/DDBJ whole genome shotgun (WGS) entry which is preliminary data.</text>
</comment>
<dbReference type="InterPro" id="IPR011856">
    <property type="entry name" value="tRNA_endonuc-like_dom_sf"/>
</dbReference>
<dbReference type="PANTHER" id="PTHR34039:SF1">
    <property type="entry name" value="UPF0102 PROTEIN YRAN"/>
    <property type="match status" value="1"/>
</dbReference>
<accession>A0ABS9L745</accession>
<sequence>MEGMRPKDMLGRQGEELAAGFVEETGQQVVDRNWRGPAGELDIVALEGATVVVSEVKTRRNPDYGHPFEAITPAKVTRLQIIARQWLRAHGLATAELRIDAIAVLDDGTGQPVIERLKAIG</sequence>
<dbReference type="PANTHER" id="PTHR34039">
    <property type="entry name" value="UPF0102 PROTEIN YRAN"/>
    <property type="match status" value="1"/>
</dbReference>
<reference evidence="3" key="1">
    <citation type="submission" date="2022-01" db="EMBL/GenBank/DDBJ databases">
        <authorList>
            <person name="Jo J.-H."/>
            <person name="Im W.-T."/>
        </authorList>
    </citation>
    <scope>NUCLEOTIDE SEQUENCE</scope>
    <source>
        <strain evidence="3">I2-34</strain>
    </source>
</reference>
<dbReference type="CDD" id="cd20736">
    <property type="entry name" value="PoNe_Nuclease"/>
    <property type="match status" value="1"/>
</dbReference>